<protein>
    <submittedName>
        <fullName evidence="1">Uncharacterized protein</fullName>
    </submittedName>
</protein>
<organism evidence="1 2">
    <name type="scientific">Catharanthus roseus</name>
    <name type="common">Madagascar periwinkle</name>
    <name type="synonym">Vinca rosea</name>
    <dbReference type="NCBI Taxonomy" id="4058"/>
    <lineage>
        <taxon>Eukaryota</taxon>
        <taxon>Viridiplantae</taxon>
        <taxon>Streptophyta</taxon>
        <taxon>Embryophyta</taxon>
        <taxon>Tracheophyta</taxon>
        <taxon>Spermatophyta</taxon>
        <taxon>Magnoliopsida</taxon>
        <taxon>eudicotyledons</taxon>
        <taxon>Gunneridae</taxon>
        <taxon>Pentapetalae</taxon>
        <taxon>asterids</taxon>
        <taxon>lamiids</taxon>
        <taxon>Gentianales</taxon>
        <taxon>Apocynaceae</taxon>
        <taxon>Rauvolfioideae</taxon>
        <taxon>Vinceae</taxon>
        <taxon>Catharanthinae</taxon>
        <taxon>Catharanthus</taxon>
    </lineage>
</organism>
<comment type="caution">
    <text evidence="1">The sequence shown here is derived from an EMBL/GenBank/DDBJ whole genome shotgun (WGS) entry which is preliminary data.</text>
</comment>
<dbReference type="EMBL" id="CM044701">
    <property type="protein sequence ID" value="KAI5684219.1"/>
    <property type="molecule type" value="Genomic_DNA"/>
</dbReference>
<name>A0ACC0CH61_CATRO</name>
<keyword evidence="2" id="KW-1185">Reference proteome</keyword>
<sequence length="212" mass="23447">MIRASLTGRLDDDVSSAVGTITVDGGDVKLKASITDADFNNGLSFNTLLLSLEKPSAFIIDYDFPKRDMRFQFMNTVRVMEKPLRMTYTHWKGEKRTLLDGTLEVDSANVLSANYGVDSGDCKLSYSYTHKGLTTVEPSYDFARNSWDFAVSRRVYGTDVVRASYQSSNKILGVNWTRCSGVNGSFKVSASVNLAESKMPVISAESTLNFIV</sequence>
<dbReference type="Proteomes" id="UP001060085">
    <property type="component" value="Linkage Group LG01"/>
</dbReference>
<evidence type="ECO:0000313" key="1">
    <source>
        <dbReference type="EMBL" id="KAI5684219.1"/>
    </source>
</evidence>
<proteinExistence type="predicted"/>
<gene>
    <name evidence="1" type="ORF">M9H77_05447</name>
</gene>
<accession>A0ACC0CH61</accession>
<reference evidence="2" key="1">
    <citation type="journal article" date="2023" name="Nat. Plants">
        <title>Single-cell RNA sequencing provides a high-resolution roadmap for understanding the multicellular compartmentation of specialized metabolism.</title>
        <authorList>
            <person name="Sun S."/>
            <person name="Shen X."/>
            <person name="Li Y."/>
            <person name="Li Y."/>
            <person name="Wang S."/>
            <person name="Li R."/>
            <person name="Zhang H."/>
            <person name="Shen G."/>
            <person name="Guo B."/>
            <person name="Wei J."/>
            <person name="Xu J."/>
            <person name="St-Pierre B."/>
            <person name="Chen S."/>
            <person name="Sun C."/>
        </authorList>
    </citation>
    <scope>NUCLEOTIDE SEQUENCE [LARGE SCALE GENOMIC DNA]</scope>
</reference>
<evidence type="ECO:0000313" key="2">
    <source>
        <dbReference type="Proteomes" id="UP001060085"/>
    </source>
</evidence>